<dbReference type="Pfam" id="PF01730">
    <property type="entry name" value="UreF"/>
    <property type="match status" value="1"/>
</dbReference>
<dbReference type="Proteomes" id="UP001627408">
    <property type="component" value="Unassembled WGS sequence"/>
</dbReference>
<comment type="subunit">
    <text evidence="3">UreD, UreF and UreG form a complex that acts as a GTP-hydrolysis-dependent molecular chaperone, activating the urease apoprotein by helping to assemble the nickel containing metallocenter of UreC. The UreE protein probably delivers the nickel.</text>
</comment>
<dbReference type="PIRSF" id="PIRSF009467">
    <property type="entry name" value="Ureas_acces_UreF"/>
    <property type="match status" value="1"/>
</dbReference>
<evidence type="ECO:0000313" key="5">
    <source>
        <dbReference type="Proteomes" id="UP001627408"/>
    </source>
</evidence>
<comment type="function">
    <text evidence="3">Required for maturation of urease via the functional incorporation of the urease nickel metallocenter.</text>
</comment>
<name>A0ABW8UTF0_9RHOB</name>
<accession>A0ABW8UTF0</accession>
<keyword evidence="5" id="KW-1185">Reference proteome</keyword>
<comment type="similarity">
    <text evidence="3">Belongs to the UreF family.</text>
</comment>
<dbReference type="InterPro" id="IPR002639">
    <property type="entry name" value="UreF"/>
</dbReference>
<evidence type="ECO:0000256" key="1">
    <source>
        <dbReference type="ARBA" id="ARBA00022988"/>
    </source>
</evidence>
<dbReference type="PANTHER" id="PTHR33620:SF1">
    <property type="entry name" value="UREASE ACCESSORY PROTEIN F"/>
    <property type="match status" value="1"/>
</dbReference>
<proteinExistence type="inferred from homology"/>
<keyword evidence="3" id="KW-0963">Cytoplasm</keyword>
<dbReference type="RefSeq" id="WP_407592264.1">
    <property type="nucleotide sequence ID" value="NZ_JBHDIY010000002.1"/>
</dbReference>
<evidence type="ECO:0000256" key="2">
    <source>
        <dbReference type="ARBA" id="ARBA00023186"/>
    </source>
</evidence>
<keyword evidence="1 3" id="KW-0996">Nickel insertion</keyword>
<evidence type="ECO:0000313" key="4">
    <source>
        <dbReference type="EMBL" id="MFL4470408.1"/>
    </source>
</evidence>
<organism evidence="4 5">
    <name type="scientific">Tateyamaria armeniaca</name>
    <dbReference type="NCBI Taxonomy" id="2518930"/>
    <lineage>
        <taxon>Bacteria</taxon>
        <taxon>Pseudomonadati</taxon>
        <taxon>Pseudomonadota</taxon>
        <taxon>Alphaproteobacteria</taxon>
        <taxon>Rhodobacterales</taxon>
        <taxon>Roseobacteraceae</taxon>
        <taxon>Tateyamaria</taxon>
    </lineage>
</organism>
<dbReference type="HAMAP" id="MF_01385">
    <property type="entry name" value="UreF"/>
    <property type="match status" value="1"/>
</dbReference>
<reference evidence="4 5" key="1">
    <citation type="submission" date="2024-08" db="EMBL/GenBank/DDBJ databases">
        <title>Tateyamaria sp. nov., isolated from marine algae.</title>
        <authorList>
            <person name="Choi B.J."/>
            <person name="Kim J.M."/>
            <person name="Lee J.K."/>
            <person name="Choi D.G."/>
            <person name="Bayburt H."/>
            <person name="Baek J.H."/>
            <person name="Han D.M."/>
            <person name="Jeon C.O."/>
        </authorList>
    </citation>
    <scope>NUCLEOTIDE SEQUENCE [LARGE SCALE GENOMIC DNA]</scope>
    <source>
        <strain evidence="4 5">KMU-156</strain>
    </source>
</reference>
<dbReference type="Gene3D" id="1.10.4190.10">
    <property type="entry name" value="Urease accessory protein UreF"/>
    <property type="match status" value="1"/>
</dbReference>
<gene>
    <name evidence="3" type="primary">ureF</name>
    <name evidence="4" type="ORF">ACERZ8_11170</name>
</gene>
<evidence type="ECO:0000256" key="3">
    <source>
        <dbReference type="HAMAP-Rule" id="MF_01385"/>
    </source>
</evidence>
<comment type="caution">
    <text evidence="4">The sequence shown here is derived from an EMBL/GenBank/DDBJ whole genome shotgun (WGS) entry which is preliminary data.</text>
</comment>
<dbReference type="PANTHER" id="PTHR33620">
    <property type="entry name" value="UREASE ACCESSORY PROTEIN F"/>
    <property type="match status" value="1"/>
</dbReference>
<dbReference type="EMBL" id="JBHDIY010000002">
    <property type="protein sequence ID" value="MFL4470408.1"/>
    <property type="molecule type" value="Genomic_DNA"/>
</dbReference>
<comment type="subcellular location">
    <subcellularLocation>
        <location evidence="3">Cytoplasm</location>
    </subcellularLocation>
</comment>
<protein>
    <recommendedName>
        <fullName evidence="3">Urease accessory protein UreF</fullName>
    </recommendedName>
</protein>
<sequence length="210" mass="21919">MNDPALTLMQWLSPAFPVGAFAYSHGLEQAIADGQVNDAASLQDWIAVLITQGSARADAILLAAAYTADDPAQIDATARAFAASAERLKEADLQGTAFCDTARAVWGIDISTLTYPVAVGTAARAMSVPLDQTLPLYLHAFASNLIAAAQRLMALGQTTGQQVLADLAPAITATATEAETTPLDALSATSFAADVAAMRHETLSPRIFRT</sequence>
<dbReference type="InterPro" id="IPR038277">
    <property type="entry name" value="UreF_sf"/>
</dbReference>
<keyword evidence="2 3" id="KW-0143">Chaperone</keyword>